<keyword evidence="2" id="KW-1133">Transmembrane helix</keyword>
<proteinExistence type="predicted"/>
<gene>
    <name evidence="3" type="ORF">QC762_302030</name>
</gene>
<sequence>MSPYRACYDNSFRPPSPSSGPTDDEDYEAYLQASPYNNRSYISNKKSVSGGKTTSTTYRSPPLDTYEFERQPYPTPRTQARESPSTSDSDESTPSDSEYDSRRGSYSRDWDSDPPDNRFEEAKRLVFSVLLWVPDTALSVLQYLWELPLRVLRAIRPWALYPLLFALSGVLIYATLRPTIPYIYREIMEDLLTSVPYGRTRDKLWASHEPGVFDNVVAFLWGSRAESEKDRGPEYLKRVESLQGGFVATAQICKQVLVESEEMYHSHDSFKELWRLVYDSDWERGKMAGEELWAVWKRMALETKALIGDFQKRIRLLHTKIKEEDLKLVDLAHQLKQLKALRPSEEELAAGKKSTSPKILRSRPRGTALPTAKVDSEETKKETVELDELGRRRLRDLVVTNLDRTRSWISAARVDLDILMRELEVLLRGLEKATSIVFHIYPERYYHDRVELAIWNRLLTKARESGLSDKSAEDLKELPKHILSAQECIWVMVTTLGKSSEEIELLTNALTSTTRRLAPRWTVDEVVGVYANISQELEESADLLGLSTLP</sequence>
<keyword evidence="2" id="KW-0812">Transmembrane</keyword>
<feature type="compositionally biased region" description="Basic and acidic residues" evidence="1">
    <location>
        <begin position="99"/>
        <end position="114"/>
    </location>
</feature>
<protein>
    <submittedName>
        <fullName evidence="3">Uncharacterized protein</fullName>
    </submittedName>
</protein>
<dbReference type="Proteomes" id="UP001323405">
    <property type="component" value="Unassembled WGS sequence"/>
</dbReference>
<dbReference type="RefSeq" id="XP_062744366.1">
    <property type="nucleotide sequence ID" value="XM_062888501.1"/>
</dbReference>
<evidence type="ECO:0000256" key="2">
    <source>
        <dbReference type="SAM" id="Phobius"/>
    </source>
</evidence>
<name>A0ABR0GIB9_9PEZI</name>
<evidence type="ECO:0000313" key="3">
    <source>
        <dbReference type="EMBL" id="KAK4655391.1"/>
    </source>
</evidence>
<organism evidence="3 4">
    <name type="scientific">Podospora pseudocomata</name>
    <dbReference type="NCBI Taxonomy" id="2093779"/>
    <lineage>
        <taxon>Eukaryota</taxon>
        <taxon>Fungi</taxon>
        <taxon>Dikarya</taxon>
        <taxon>Ascomycota</taxon>
        <taxon>Pezizomycotina</taxon>
        <taxon>Sordariomycetes</taxon>
        <taxon>Sordariomycetidae</taxon>
        <taxon>Sordariales</taxon>
        <taxon>Podosporaceae</taxon>
        <taxon>Podospora</taxon>
    </lineage>
</organism>
<evidence type="ECO:0000313" key="4">
    <source>
        <dbReference type="Proteomes" id="UP001323405"/>
    </source>
</evidence>
<evidence type="ECO:0000256" key="1">
    <source>
        <dbReference type="SAM" id="MobiDB-lite"/>
    </source>
</evidence>
<feature type="region of interest" description="Disordered" evidence="1">
    <location>
        <begin position="346"/>
        <end position="367"/>
    </location>
</feature>
<reference evidence="3 4" key="1">
    <citation type="journal article" date="2023" name="bioRxiv">
        <title>High-quality genome assemblies of four members of thePodospora anserinaspecies complex.</title>
        <authorList>
            <person name="Ament-Velasquez S.L."/>
            <person name="Vogan A.A."/>
            <person name="Wallerman O."/>
            <person name="Hartmann F."/>
            <person name="Gautier V."/>
            <person name="Silar P."/>
            <person name="Giraud T."/>
            <person name="Johannesson H."/>
        </authorList>
    </citation>
    <scope>NUCLEOTIDE SEQUENCE [LARGE SCALE GENOMIC DNA]</scope>
    <source>
        <strain evidence="3 4">CBS 415.72m</strain>
    </source>
</reference>
<dbReference type="GeneID" id="87908408"/>
<feature type="region of interest" description="Disordered" evidence="1">
    <location>
        <begin position="1"/>
        <end position="114"/>
    </location>
</feature>
<feature type="compositionally biased region" description="Low complexity" evidence="1">
    <location>
        <begin position="43"/>
        <end position="57"/>
    </location>
</feature>
<keyword evidence="2" id="KW-0472">Membrane</keyword>
<feature type="transmembrane region" description="Helical" evidence="2">
    <location>
        <begin position="157"/>
        <end position="176"/>
    </location>
</feature>
<dbReference type="EMBL" id="JAFFHA010000005">
    <property type="protein sequence ID" value="KAK4655391.1"/>
    <property type="molecule type" value="Genomic_DNA"/>
</dbReference>
<comment type="caution">
    <text evidence="3">The sequence shown here is derived from an EMBL/GenBank/DDBJ whole genome shotgun (WGS) entry which is preliminary data.</text>
</comment>
<accession>A0ABR0GIB9</accession>
<keyword evidence="4" id="KW-1185">Reference proteome</keyword>